<evidence type="ECO:0008006" key="8">
    <source>
        <dbReference type="Google" id="ProtNLM"/>
    </source>
</evidence>
<feature type="compositionally biased region" description="Low complexity" evidence="1">
    <location>
        <begin position="878"/>
        <end position="895"/>
    </location>
</feature>
<keyword evidence="2" id="KW-1133">Transmembrane helix</keyword>
<feature type="compositionally biased region" description="Polar residues" evidence="1">
    <location>
        <begin position="803"/>
        <end position="819"/>
    </location>
</feature>
<dbReference type="Pfam" id="PF16335">
    <property type="entry name" value="GtaA_6_Hairpin"/>
    <property type="match status" value="1"/>
</dbReference>
<dbReference type="Gene3D" id="1.50.10.10">
    <property type="match status" value="1"/>
</dbReference>
<dbReference type="GO" id="GO:0003824">
    <property type="term" value="F:catalytic activity"/>
    <property type="evidence" value="ECO:0007669"/>
    <property type="project" value="UniProtKB-ARBA"/>
</dbReference>
<dbReference type="GO" id="GO:0005975">
    <property type="term" value="P:carbohydrate metabolic process"/>
    <property type="evidence" value="ECO:0007669"/>
    <property type="project" value="InterPro"/>
</dbReference>
<feature type="compositionally biased region" description="Low complexity" evidence="1">
    <location>
        <begin position="902"/>
        <end position="920"/>
    </location>
</feature>
<evidence type="ECO:0000259" key="5">
    <source>
        <dbReference type="Pfam" id="PF17168"/>
    </source>
</evidence>
<evidence type="ECO:0000313" key="6">
    <source>
        <dbReference type="EMBL" id="OJT12479.1"/>
    </source>
</evidence>
<feature type="chain" id="PRO_5013245348" description="Glutaminase A" evidence="3">
    <location>
        <begin position="23"/>
        <end position="954"/>
    </location>
</feature>
<comment type="caution">
    <text evidence="6">The sequence shown here is derived from an EMBL/GenBank/DDBJ whole genome shotgun (WGS) entry which is preliminary data.</text>
</comment>
<dbReference type="EMBL" id="MNAD01000481">
    <property type="protein sequence ID" value="OJT12479.1"/>
    <property type="molecule type" value="Genomic_DNA"/>
</dbReference>
<organism evidence="6 7">
    <name type="scientific">Trametes pubescens</name>
    <name type="common">White-rot fungus</name>
    <dbReference type="NCBI Taxonomy" id="154538"/>
    <lineage>
        <taxon>Eukaryota</taxon>
        <taxon>Fungi</taxon>
        <taxon>Dikarya</taxon>
        <taxon>Basidiomycota</taxon>
        <taxon>Agaricomycotina</taxon>
        <taxon>Agaricomycetes</taxon>
        <taxon>Polyporales</taxon>
        <taxon>Polyporaceae</taxon>
        <taxon>Trametes</taxon>
    </lineage>
</organism>
<feature type="transmembrane region" description="Helical" evidence="2">
    <location>
        <begin position="750"/>
        <end position="775"/>
    </location>
</feature>
<gene>
    <name evidence="6" type="ORF">TRAPUB_10956</name>
</gene>
<dbReference type="PANTHER" id="PTHR31987:SF1">
    <property type="entry name" value="GLUTAMINASE A"/>
    <property type="match status" value="1"/>
</dbReference>
<dbReference type="InterPro" id="IPR032514">
    <property type="entry name" value="GtaA_central"/>
</dbReference>
<dbReference type="PANTHER" id="PTHR31987">
    <property type="entry name" value="GLUTAMINASE A-RELATED"/>
    <property type="match status" value="1"/>
</dbReference>
<evidence type="ECO:0000313" key="7">
    <source>
        <dbReference type="Proteomes" id="UP000184267"/>
    </source>
</evidence>
<keyword evidence="2" id="KW-0812">Transmembrane</keyword>
<name>A0A1M2VXZ1_TRAPU</name>
<evidence type="ECO:0000256" key="1">
    <source>
        <dbReference type="SAM" id="MobiDB-lite"/>
    </source>
</evidence>
<dbReference type="STRING" id="154538.A0A1M2VXZ1"/>
<evidence type="ECO:0000256" key="3">
    <source>
        <dbReference type="SAM" id="SignalP"/>
    </source>
</evidence>
<feature type="region of interest" description="Disordered" evidence="1">
    <location>
        <begin position="878"/>
        <end position="925"/>
    </location>
</feature>
<feature type="compositionally biased region" description="Polar residues" evidence="1">
    <location>
        <begin position="838"/>
        <end position="859"/>
    </location>
</feature>
<feature type="domain" description="Glutaminase A central" evidence="4">
    <location>
        <begin position="365"/>
        <end position="716"/>
    </location>
</feature>
<feature type="region of interest" description="Disordered" evidence="1">
    <location>
        <begin position="783"/>
        <end position="819"/>
    </location>
</feature>
<dbReference type="AlphaFoldDB" id="A0A1M2VXZ1"/>
<feature type="region of interest" description="Disordered" evidence="1">
    <location>
        <begin position="727"/>
        <end position="747"/>
    </location>
</feature>
<dbReference type="OMA" id="NPVERIF"/>
<accession>A0A1M2VXZ1</accession>
<keyword evidence="3" id="KW-0732">Signal</keyword>
<feature type="compositionally biased region" description="Basic and acidic residues" evidence="1">
    <location>
        <begin position="787"/>
        <end position="797"/>
    </location>
</feature>
<dbReference type="Pfam" id="PF17168">
    <property type="entry name" value="DUF5127"/>
    <property type="match status" value="1"/>
</dbReference>
<feature type="region of interest" description="Disordered" evidence="1">
    <location>
        <begin position="837"/>
        <end position="862"/>
    </location>
</feature>
<dbReference type="SUPFAM" id="SSF48208">
    <property type="entry name" value="Six-hairpin glycosidases"/>
    <property type="match status" value="1"/>
</dbReference>
<evidence type="ECO:0000259" key="4">
    <source>
        <dbReference type="Pfam" id="PF16335"/>
    </source>
</evidence>
<proteinExistence type="predicted"/>
<dbReference type="InterPro" id="IPR012341">
    <property type="entry name" value="6hp_glycosidase-like_sf"/>
</dbReference>
<dbReference type="InterPro" id="IPR052743">
    <property type="entry name" value="Glutaminase_GtaA"/>
</dbReference>
<feature type="signal peptide" evidence="3">
    <location>
        <begin position="1"/>
        <end position="22"/>
    </location>
</feature>
<dbReference type="InterPro" id="IPR033433">
    <property type="entry name" value="GtaA_N"/>
</dbReference>
<reference evidence="6 7" key="1">
    <citation type="submission" date="2016-10" db="EMBL/GenBank/DDBJ databases">
        <title>Genome sequence of the basidiomycete white-rot fungus Trametes pubescens.</title>
        <authorList>
            <person name="Makela M.R."/>
            <person name="Granchi Z."/>
            <person name="Peng M."/>
            <person name="De Vries R.P."/>
            <person name="Grigoriev I."/>
            <person name="Riley R."/>
            <person name="Hilden K."/>
        </authorList>
    </citation>
    <scope>NUCLEOTIDE SEQUENCE [LARGE SCALE GENOMIC DNA]</scope>
    <source>
        <strain evidence="6 7">FBCC735</strain>
    </source>
</reference>
<keyword evidence="2" id="KW-0472">Membrane</keyword>
<protein>
    <recommendedName>
        <fullName evidence="8">Glutaminase A</fullName>
    </recommendedName>
</protein>
<feature type="domain" description="Glutaminase A N-terminal" evidence="5">
    <location>
        <begin position="106"/>
        <end position="358"/>
    </location>
</feature>
<dbReference type="Proteomes" id="UP000184267">
    <property type="component" value="Unassembled WGS sequence"/>
</dbReference>
<keyword evidence="7" id="KW-1185">Reference proteome</keyword>
<dbReference type="InterPro" id="IPR008928">
    <property type="entry name" value="6-hairpin_glycosidase_sf"/>
</dbReference>
<evidence type="ECO:0000256" key="2">
    <source>
        <dbReference type="SAM" id="Phobius"/>
    </source>
</evidence>
<sequence length="954" mass="101181">MLSPPFPWFAFWVSFLVALARSQSPVQTFFPGSIPLANRSPYLSAWHPSQNGSGEVSSSWPTFWDQKNILGWSGKIRVDSLTYNWMGGDAGPPNSGNVTNVQITPTRSIFTMQAGPMNVTVTYLSPIEPSDLVLQSLPFSYVSVEVTSLDGQSHDVQIYSDISAGKHQYIESIIRGWRIMTTRTEWLSGDRGGSTVTWSQNTSGGSIFHEIQLQSPKKDVEVGDQQAQDGTAYYAMANRQGLTWQIDKDTVVRGQFHTQGSLANTVSNAFATISPVFTVYGIAVDLGQVQTTPEPVTWAVGYVRSPSIAYTKPDSTVEQLSPYFVTKYGSNIGAAIDDFTAGFADALQRATAFDAAVIANASAVSSQYVDLVSLAARQSLSTLDITVSTGSDGNPNASDVRIFMKDIGASGTTARINPVERIFAALPTLLYVNASWVGPLLAPILDAQDALTAAIPYAAQDIGTAYPNATGTHGVHTQGIEQTGNMLIMLYAHARFTGDGSLLLKHYNLTKSWADYLVSNTLAPSGQSDADGESSANMTNLAIKGIIGVKAMAQISHAVGKDSDGQQYDSHAAALVGQWQSLALSSDQKHLLRVYNDQTSWALMYNLYADRLLGTNLVSDTILQGQTTYYQTQLSSVPAFGLALDNSALGTSAAWLLFTAGTVTDNSVRNSLVQNAWIRASSNLTANAFADQYNVQTGAVTEGAAGPAVGGAFSLLALNLTPQTISLSGSPSSANSNPSSSNTSHSSTPVGAIAGGVVGGVVLIGLIVIGVFFCLRRRRRDQAPQSEKVDITNEPHRPALSPYTYSTEDGRTGSYNTNRLEGGMLGAANASGPLELIGSNTSLVPPTTPDSGPYSSQSSKMRELSLNARLAYAESLSGSSNVGSQAGSQAGSASSREPLSPGATRSTHSASRSAGGSSLSPTDVLGLRAEVENLRRVMQEIREERLAPPPEYTG</sequence>
<dbReference type="OrthoDB" id="3918848at2759"/>